<reference evidence="2 3" key="1">
    <citation type="journal article" date="2019" name="Sci. Rep.">
        <title>Orb-weaving spider Araneus ventricosus genome elucidates the spidroin gene catalogue.</title>
        <authorList>
            <person name="Kono N."/>
            <person name="Nakamura H."/>
            <person name="Ohtoshi R."/>
            <person name="Moran D.A.P."/>
            <person name="Shinohara A."/>
            <person name="Yoshida Y."/>
            <person name="Fujiwara M."/>
            <person name="Mori M."/>
            <person name="Tomita M."/>
            <person name="Arakawa K."/>
        </authorList>
    </citation>
    <scope>NUCLEOTIDE SEQUENCE [LARGE SCALE GENOMIC DNA]</scope>
</reference>
<dbReference type="Proteomes" id="UP000499080">
    <property type="component" value="Unassembled WGS sequence"/>
</dbReference>
<dbReference type="EMBL" id="BGPR01135134">
    <property type="protein sequence ID" value="GBN55016.1"/>
    <property type="molecule type" value="Genomic_DNA"/>
</dbReference>
<gene>
    <name evidence="1" type="ORF">AVEN_63570_1</name>
    <name evidence="2" type="ORF">AVEN_71300_1</name>
</gene>
<evidence type="ECO:0000313" key="2">
    <source>
        <dbReference type="EMBL" id="GBN55016.1"/>
    </source>
</evidence>
<proteinExistence type="predicted"/>
<feature type="non-terminal residue" evidence="2">
    <location>
        <position position="50"/>
    </location>
</feature>
<protein>
    <submittedName>
        <fullName evidence="2">Uncharacterized protein</fullName>
    </submittedName>
</protein>
<dbReference type="EMBL" id="BGPR01135130">
    <property type="protein sequence ID" value="GBN55008.1"/>
    <property type="molecule type" value="Genomic_DNA"/>
</dbReference>
<comment type="caution">
    <text evidence="2">The sequence shown here is derived from an EMBL/GenBank/DDBJ whole genome shotgun (WGS) entry which is preliminary data.</text>
</comment>
<name>A0A4Y2PY30_ARAVE</name>
<dbReference type="AlphaFoldDB" id="A0A4Y2PY30"/>
<evidence type="ECO:0000313" key="1">
    <source>
        <dbReference type="EMBL" id="GBN55008.1"/>
    </source>
</evidence>
<accession>A0A4Y2PY30</accession>
<evidence type="ECO:0000313" key="3">
    <source>
        <dbReference type="Proteomes" id="UP000499080"/>
    </source>
</evidence>
<keyword evidence="3" id="KW-1185">Reference proteome</keyword>
<organism evidence="2 3">
    <name type="scientific">Araneus ventricosus</name>
    <name type="common">Orbweaver spider</name>
    <name type="synonym">Epeira ventricosa</name>
    <dbReference type="NCBI Taxonomy" id="182803"/>
    <lineage>
        <taxon>Eukaryota</taxon>
        <taxon>Metazoa</taxon>
        <taxon>Ecdysozoa</taxon>
        <taxon>Arthropoda</taxon>
        <taxon>Chelicerata</taxon>
        <taxon>Arachnida</taxon>
        <taxon>Araneae</taxon>
        <taxon>Araneomorphae</taxon>
        <taxon>Entelegynae</taxon>
        <taxon>Araneoidea</taxon>
        <taxon>Araneidae</taxon>
        <taxon>Araneus</taxon>
    </lineage>
</organism>
<sequence>MHTQHATALGKYTEVSIRRLASFDVRAFTVISPDSSGHPTNHRGERIPCV</sequence>